<dbReference type="GO" id="GO:0016829">
    <property type="term" value="F:lyase activity"/>
    <property type="evidence" value="ECO:0007669"/>
    <property type="project" value="InterPro"/>
</dbReference>
<dbReference type="InterPro" id="IPR010404">
    <property type="entry name" value="CpcT/CpeT"/>
</dbReference>
<dbReference type="EMBL" id="CAJHNH020001835">
    <property type="protein sequence ID" value="CAG5124656.1"/>
    <property type="molecule type" value="Genomic_DNA"/>
</dbReference>
<organism evidence="1 2">
    <name type="scientific">Candidula unifasciata</name>
    <dbReference type="NCBI Taxonomy" id="100452"/>
    <lineage>
        <taxon>Eukaryota</taxon>
        <taxon>Metazoa</taxon>
        <taxon>Spiralia</taxon>
        <taxon>Lophotrochozoa</taxon>
        <taxon>Mollusca</taxon>
        <taxon>Gastropoda</taxon>
        <taxon>Heterobranchia</taxon>
        <taxon>Euthyneura</taxon>
        <taxon>Panpulmonata</taxon>
        <taxon>Eupulmonata</taxon>
        <taxon>Stylommatophora</taxon>
        <taxon>Helicina</taxon>
        <taxon>Helicoidea</taxon>
        <taxon>Geomitridae</taxon>
        <taxon>Candidula</taxon>
    </lineage>
</organism>
<evidence type="ECO:0000313" key="2">
    <source>
        <dbReference type="Proteomes" id="UP000678393"/>
    </source>
</evidence>
<proteinExistence type="predicted"/>
<evidence type="ECO:0000313" key="1">
    <source>
        <dbReference type="EMBL" id="CAG5124656.1"/>
    </source>
</evidence>
<feature type="non-terminal residue" evidence="1">
    <location>
        <position position="1"/>
    </location>
</feature>
<protein>
    <submittedName>
        <fullName evidence="1">Uncharacterized protein</fullName>
    </submittedName>
</protein>
<name>A0A8S3ZC53_9EUPU</name>
<feature type="non-terminal residue" evidence="1">
    <location>
        <position position="139"/>
    </location>
</feature>
<dbReference type="Proteomes" id="UP000678393">
    <property type="component" value="Unassembled WGS sequence"/>
</dbReference>
<keyword evidence="2" id="KW-1185">Reference proteome</keyword>
<dbReference type="Pfam" id="PF06206">
    <property type="entry name" value="CpeT"/>
    <property type="match status" value="1"/>
</dbReference>
<dbReference type="AlphaFoldDB" id="A0A8S3ZC53"/>
<comment type="caution">
    <text evidence="1">The sequence shown here is derived from an EMBL/GenBank/DDBJ whole genome shotgun (WGS) entry which is preliminary data.</text>
</comment>
<reference evidence="1" key="1">
    <citation type="submission" date="2021-04" db="EMBL/GenBank/DDBJ databases">
        <authorList>
            <consortium name="Molecular Ecology Group"/>
        </authorList>
    </citation>
    <scope>NUCLEOTIDE SEQUENCE</scope>
</reference>
<dbReference type="InterPro" id="IPR038672">
    <property type="entry name" value="CpcT/CpeT_sf"/>
</dbReference>
<gene>
    <name evidence="1" type="ORF">CUNI_LOCUS10214</name>
</gene>
<accession>A0A8S3ZC53</accession>
<dbReference type="Gene3D" id="2.40.128.590">
    <property type="entry name" value="CpcT/CpeT domain"/>
    <property type="match status" value="1"/>
</dbReference>
<sequence length="139" mass="15950">LSQTLVEFYCVVNGNFSDWEQVEKEGDIRTLFYARIVPVFAPALSPVPVLYMEQTVGGQVLRAHVLIVQEAEEGILYIDSYNLVVDKKIKARNFDPYKVKSLTLKDLQGERDCRKVYVRVAPFVFFINWPSCMKIGPKT</sequence>